<dbReference type="OrthoDB" id="9808891at2"/>
<dbReference type="SUPFAM" id="SSF54534">
    <property type="entry name" value="FKBP-like"/>
    <property type="match status" value="1"/>
</dbReference>
<reference evidence="12 13" key="1">
    <citation type="submission" date="2018-03" db="EMBL/GenBank/DDBJ databases">
        <title>Genomic Encyclopedia of Archaeal and Bacterial Type Strains, Phase II (KMG-II): from individual species to whole genera.</title>
        <authorList>
            <person name="Goeker M."/>
        </authorList>
    </citation>
    <scope>NUCLEOTIDE SEQUENCE [LARGE SCALE GENOMIC DNA]</scope>
    <source>
        <strain evidence="12 13">DSM 28354</strain>
    </source>
</reference>
<dbReference type="EC" id="5.2.1.8" evidence="10"/>
<gene>
    <name evidence="12" type="ORF">CLV58_11874</name>
</gene>
<evidence type="ECO:0000256" key="2">
    <source>
        <dbReference type="ARBA" id="ARBA00004496"/>
    </source>
</evidence>
<dbReference type="PANTHER" id="PTHR47861">
    <property type="entry name" value="FKBP-TYPE PEPTIDYL-PROLYL CIS-TRANS ISOMERASE SLYD"/>
    <property type="match status" value="1"/>
</dbReference>
<dbReference type="InterPro" id="IPR046357">
    <property type="entry name" value="PPIase_dom_sf"/>
</dbReference>
<evidence type="ECO:0000256" key="7">
    <source>
        <dbReference type="ARBA" id="ARBA00023235"/>
    </source>
</evidence>
<dbReference type="PROSITE" id="PS50059">
    <property type="entry name" value="FKBP_PPIASE"/>
    <property type="match status" value="1"/>
</dbReference>
<comment type="subcellular location">
    <subcellularLocation>
        <location evidence="2">Cytoplasm</location>
    </subcellularLocation>
</comment>
<dbReference type="RefSeq" id="WP_106139490.1">
    <property type="nucleotide sequence ID" value="NZ_PVTE01000018.1"/>
</dbReference>
<evidence type="ECO:0000256" key="6">
    <source>
        <dbReference type="ARBA" id="ARBA00023186"/>
    </source>
</evidence>
<evidence type="ECO:0000256" key="8">
    <source>
        <dbReference type="ARBA" id="ARBA00037071"/>
    </source>
</evidence>
<accession>A0A2T0SLB5</accession>
<dbReference type="Proteomes" id="UP000238375">
    <property type="component" value="Unassembled WGS sequence"/>
</dbReference>
<keyword evidence="13" id="KW-1185">Reference proteome</keyword>
<keyword evidence="4" id="KW-0963">Cytoplasm</keyword>
<evidence type="ECO:0000256" key="5">
    <source>
        <dbReference type="ARBA" id="ARBA00023110"/>
    </source>
</evidence>
<proteinExistence type="inferred from homology"/>
<organism evidence="12 13">
    <name type="scientific">Spirosoma oryzae</name>
    <dbReference type="NCBI Taxonomy" id="1469603"/>
    <lineage>
        <taxon>Bacteria</taxon>
        <taxon>Pseudomonadati</taxon>
        <taxon>Bacteroidota</taxon>
        <taxon>Cytophagia</taxon>
        <taxon>Cytophagales</taxon>
        <taxon>Cytophagaceae</taxon>
        <taxon>Spirosoma</taxon>
    </lineage>
</organism>
<dbReference type="Gene3D" id="3.10.50.40">
    <property type="match status" value="1"/>
</dbReference>
<dbReference type="InterPro" id="IPR001179">
    <property type="entry name" value="PPIase_FKBP_dom"/>
</dbReference>
<dbReference type="Pfam" id="PF00254">
    <property type="entry name" value="FKBP_C"/>
    <property type="match status" value="1"/>
</dbReference>
<comment type="catalytic activity">
    <reaction evidence="1 9 10">
        <text>[protein]-peptidylproline (omega=180) = [protein]-peptidylproline (omega=0)</text>
        <dbReference type="Rhea" id="RHEA:16237"/>
        <dbReference type="Rhea" id="RHEA-COMP:10747"/>
        <dbReference type="Rhea" id="RHEA-COMP:10748"/>
        <dbReference type="ChEBI" id="CHEBI:83833"/>
        <dbReference type="ChEBI" id="CHEBI:83834"/>
        <dbReference type="EC" id="5.2.1.8"/>
    </reaction>
</comment>
<evidence type="ECO:0000313" key="12">
    <source>
        <dbReference type="EMBL" id="PRY34202.1"/>
    </source>
</evidence>
<dbReference type="PANTHER" id="PTHR47861:SF3">
    <property type="entry name" value="FKBP-TYPE PEPTIDYL-PROLYL CIS-TRANS ISOMERASE SLYD"/>
    <property type="match status" value="1"/>
</dbReference>
<dbReference type="GO" id="GO:0042026">
    <property type="term" value="P:protein refolding"/>
    <property type="evidence" value="ECO:0007669"/>
    <property type="project" value="UniProtKB-ARBA"/>
</dbReference>
<evidence type="ECO:0000256" key="4">
    <source>
        <dbReference type="ARBA" id="ARBA00022490"/>
    </source>
</evidence>
<comment type="similarity">
    <text evidence="3 10">Belongs to the FKBP-type PPIase family.</text>
</comment>
<name>A0A2T0SLB5_9BACT</name>
<evidence type="ECO:0000259" key="11">
    <source>
        <dbReference type="PROSITE" id="PS50059"/>
    </source>
</evidence>
<sequence length="155" mass="16685">MQISKHKVAAIHYTLTDDSGNVLDSSVGSEPLYYLHGEGNLIPGMEEGLEGHSAGDKVTIDVTPEKGYGRRNPALVEEVPKQAFGNQRIAVGMQFETNEGELITITDVGTDTVTVDANHPLADQNLHFDVQVLDVRDATPDELDHGHVHGPGGVH</sequence>
<keyword evidence="7 9" id="KW-0413">Isomerase</keyword>
<evidence type="ECO:0000313" key="13">
    <source>
        <dbReference type="Proteomes" id="UP000238375"/>
    </source>
</evidence>
<dbReference type="AlphaFoldDB" id="A0A2T0SLB5"/>
<evidence type="ECO:0000256" key="1">
    <source>
        <dbReference type="ARBA" id="ARBA00000971"/>
    </source>
</evidence>
<evidence type="ECO:0000256" key="10">
    <source>
        <dbReference type="RuleBase" id="RU003915"/>
    </source>
</evidence>
<feature type="domain" description="PPIase FKBP-type" evidence="11">
    <location>
        <begin position="6"/>
        <end position="83"/>
    </location>
</feature>
<comment type="function">
    <text evidence="8">Also involved in hydrogenase metallocenter assembly, probably by participating in the nickel insertion step. This function in hydrogenase biosynthesis requires chaperone activity and the presence of the metal-binding domain, but not PPIase activity.</text>
</comment>
<comment type="caution">
    <text evidence="12">The sequence shown here is derived from an EMBL/GenBank/DDBJ whole genome shotgun (WGS) entry which is preliminary data.</text>
</comment>
<evidence type="ECO:0000256" key="9">
    <source>
        <dbReference type="PROSITE-ProRule" id="PRU00277"/>
    </source>
</evidence>
<dbReference type="GO" id="GO:0005737">
    <property type="term" value="C:cytoplasm"/>
    <property type="evidence" value="ECO:0007669"/>
    <property type="project" value="UniProtKB-SubCell"/>
</dbReference>
<dbReference type="EMBL" id="PVTE01000018">
    <property type="protein sequence ID" value="PRY34202.1"/>
    <property type="molecule type" value="Genomic_DNA"/>
</dbReference>
<protein>
    <recommendedName>
        <fullName evidence="10">Peptidyl-prolyl cis-trans isomerase</fullName>
        <ecNumber evidence="10">5.2.1.8</ecNumber>
    </recommendedName>
</protein>
<evidence type="ECO:0000256" key="3">
    <source>
        <dbReference type="ARBA" id="ARBA00006577"/>
    </source>
</evidence>
<keyword evidence="6" id="KW-0143">Chaperone</keyword>
<keyword evidence="5 9" id="KW-0697">Rotamase</keyword>
<dbReference type="GO" id="GO:0003755">
    <property type="term" value="F:peptidyl-prolyl cis-trans isomerase activity"/>
    <property type="evidence" value="ECO:0007669"/>
    <property type="project" value="UniProtKB-UniRule"/>
</dbReference>